<accession>A0ABU5YCF0</accession>
<dbReference type="EMBL" id="JAYKBV010000026">
    <property type="protein sequence ID" value="MEB3041643.1"/>
    <property type="molecule type" value="Genomic_DNA"/>
</dbReference>
<gene>
    <name evidence="1" type="ORF">VJJ49_13250</name>
</gene>
<comment type="caution">
    <text evidence="1">The sequence shown here is derived from an EMBL/GenBank/DDBJ whole genome shotgun (WGS) entry which is preliminary data.</text>
</comment>
<dbReference type="Gene3D" id="3.30.2220.10">
    <property type="entry name" value="rbstp2171"/>
    <property type="match status" value="1"/>
</dbReference>
<sequence>MEKETFMFVEENKVPEPATICGLSEAEIQSLKEKHGELVLVEVEADGQTHQVIFKEPTFKHLEAMTKISKTNEVKAAEVAYLNYVVRADEAIVGRDMLKLKAVEALMLRVQKTRATAKNL</sequence>
<organism evidence="1 2">
    <name type="scientific">Capnocytophaga gingivalis</name>
    <dbReference type="NCBI Taxonomy" id="1017"/>
    <lineage>
        <taxon>Bacteria</taxon>
        <taxon>Pseudomonadati</taxon>
        <taxon>Bacteroidota</taxon>
        <taxon>Flavobacteriia</taxon>
        <taxon>Flavobacteriales</taxon>
        <taxon>Flavobacteriaceae</taxon>
        <taxon>Capnocytophaga</taxon>
    </lineage>
</organism>
<protein>
    <submittedName>
        <fullName evidence="1">Uncharacterized protein</fullName>
    </submittedName>
</protein>
<proteinExistence type="predicted"/>
<name>A0ABU5YCF0_9FLAO</name>
<evidence type="ECO:0000313" key="1">
    <source>
        <dbReference type="EMBL" id="MEB3041643.1"/>
    </source>
</evidence>
<evidence type="ECO:0000313" key="2">
    <source>
        <dbReference type="Proteomes" id="UP001324270"/>
    </source>
</evidence>
<dbReference type="Proteomes" id="UP001324270">
    <property type="component" value="Unassembled WGS sequence"/>
</dbReference>
<keyword evidence="2" id="KW-1185">Reference proteome</keyword>
<reference evidence="1 2" key="1">
    <citation type="submission" date="2023-12" db="EMBL/GenBank/DDBJ databases">
        <title>Genomic sequences of Capnocytophaga and Parvimonas strains.</title>
        <authorList>
            <person name="Watt R.M."/>
            <person name="Wang M."/>
            <person name="Yang T."/>
            <person name="Tong W.M."/>
        </authorList>
    </citation>
    <scope>NUCLEOTIDE SEQUENCE [LARGE SCALE GENOMIC DNA]</scope>
    <source>
        <strain evidence="1 2">CCUG 13156</strain>
    </source>
</reference>